<evidence type="ECO:0000313" key="2">
    <source>
        <dbReference type="EMBL" id="CAH2225182.1"/>
    </source>
</evidence>
<keyword evidence="1" id="KW-1133">Transmembrane helix</keyword>
<reference evidence="2" key="1">
    <citation type="submission" date="2022-03" db="EMBL/GenBank/DDBJ databases">
        <authorList>
            <person name="Alioto T."/>
            <person name="Alioto T."/>
            <person name="Gomez Garrido J."/>
        </authorList>
    </citation>
    <scope>NUCLEOTIDE SEQUENCE</scope>
</reference>
<protein>
    <submittedName>
        <fullName evidence="2">Phospholipid-transporting ATPase IB, partial</fullName>
    </submittedName>
</protein>
<keyword evidence="1" id="KW-0472">Membrane</keyword>
<dbReference type="GO" id="GO:0140326">
    <property type="term" value="F:ATPase-coupled intramembrane lipid transporter activity"/>
    <property type="evidence" value="ECO:0007669"/>
    <property type="project" value="TreeGrafter"/>
</dbReference>
<dbReference type="PANTHER" id="PTHR24092:SF98">
    <property type="entry name" value="PHOSPHOLIPID-TRANSPORTING ATPASE IB"/>
    <property type="match status" value="1"/>
</dbReference>
<dbReference type="GO" id="GO:0005802">
    <property type="term" value="C:trans-Golgi network"/>
    <property type="evidence" value="ECO:0007669"/>
    <property type="project" value="TreeGrafter"/>
</dbReference>
<evidence type="ECO:0000256" key="1">
    <source>
        <dbReference type="SAM" id="Phobius"/>
    </source>
</evidence>
<accession>A0AAD1R756</accession>
<name>A0AAD1R756_PELCU</name>
<keyword evidence="1" id="KW-0812">Transmembrane</keyword>
<dbReference type="EMBL" id="OW240912">
    <property type="protein sequence ID" value="CAH2225182.1"/>
    <property type="molecule type" value="Genomic_DNA"/>
</dbReference>
<dbReference type="GO" id="GO:0048666">
    <property type="term" value="P:neuron development"/>
    <property type="evidence" value="ECO:0007669"/>
    <property type="project" value="TreeGrafter"/>
</dbReference>
<gene>
    <name evidence="2" type="ORF">PECUL_23A040336</name>
</gene>
<dbReference type="GO" id="GO:0005886">
    <property type="term" value="C:plasma membrane"/>
    <property type="evidence" value="ECO:0007669"/>
    <property type="project" value="TreeGrafter"/>
</dbReference>
<dbReference type="PANTHER" id="PTHR24092">
    <property type="entry name" value="PROBABLE PHOSPHOLIPID-TRANSPORTING ATPASE"/>
    <property type="match status" value="1"/>
</dbReference>
<keyword evidence="3" id="KW-1185">Reference proteome</keyword>
<feature type="transmembrane region" description="Helical" evidence="1">
    <location>
        <begin position="84"/>
        <end position="105"/>
    </location>
</feature>
<dbReference type="GO" id="GO:0045332">
    <property type="term" value="P:phospholipid translocation"/>
    <property type="evidence" value="ECO:0007669"/>
    <property type="project" value="TreeGrafter"/>
</dbReference>
<proteinExistence type="predicted"/>
<organism evidence="2 3">
    <name type="scientific">Pelobates cultripes</name>
    <name type="common">Western spadefoot toad</name>
    <dbReference type="NCBI Taxonomy" id="61616"/>
    <lineage>
        <taxon>Eukaryota</taxon>
        <taxon>Metazoa</taxon>
        <taxon>Chordata</taxon>
        <taxon>Craniata</taxon>
        <taxon>Vertebrata</taxon>
        <taxon>Euteleostomi</taxon>
        <taxon>Amphibia</taxon>
        <taxon>Batrachia</taxon>
        <taxon>Anura</taxon>
        <taxon>Pelobatoidea</taxon>
        <taxon>Pelobatidae</taxon>
        <taxon>Pelobates</taxon>
    </lineage>
</organism>
<dbReference type="Proteomes" id="UP001295444">
    <property type="component" value="Chromosome 01"/>
</dbReference>
<dbReference type="AlphaFoldDB" id="A0AAD1R756"/>
<evidence type="ECO:0000313" key="3">
    <source>
        <dbReference type="Proteomes" id="UP001295444"/>
    </source>
</evidence>
<sequence>MSGRIECEGPNRHLYDFTGTLRLDSTSPVAVGPDQILLRGAQIRNTQWVMGIVVYTGHDTKLMQNSTKAPLKRSNVEKVTNMQILVLFCILLVMALVSSVGALLWNRKYEQTNWYLDNNGNHCKIFQNMATFTLEPGTLDL</sequence>